<accession>B9G3K4</accession>
<dbReference type="Proteomes" id="UP000007752">
    <property type="component" value="Chromosome 9"/>
</dbReference>
<name>B9G3K4_ORYSJ</name>
<sequence>MALAGRLLVLFAIALLAISIAEHKALAKGSTSEHDDNVYQVSKSNPPNAGLGQWFNKEKSKTKVSLEQIQGNMLSCGSDSWSPGYK</sequence>
<reference evidence="3" key="2">
    <citation type="submission" date="2008-12" db="EMBL/GenBank/DDBJ databases">
        <title>Improved gene annotation of the rice (Oryza sativa) genomes.</title>
        <authorList>
            <person name="Wang J."/>
            <person name="Li R."/>
            <person name="Fan W."/>
            <person name="Huang Q."/>
            <person name="Zhang J."/>
            <person name="Zhou Y."/>
            <person name="Hu Y."/>
            <person name="Zi S."/>
            <person name="Li J."/>
            <person name="Ni P."/>
            <person name="Zheng H."/>
            <person name="Zhang Y."/>
            <person name="Zhao M."/>
            <person name="Hao Q."/>
            <person name="McDermott J."/>
            <person name="Samudrala R."/>
            <person name="Kristiansen K."/>
            <person name="Wong G.K.-S."/>
        </authorList>
    </citation>
    <scope>NUCLEOTIDE SEQUENCE</scope>
</reference>
<gene>
    <name evidence="3" type="ORF">OsJ_29357</name>
</gene>
<reference evidence="3" key="1">
    <citation type="journal article" date="2005" name="PLoS Biol.">
        <title>The genomes of Oryza sativa: a history of duplications.</title>
        <authorList>
            <person name="Yu J."/>
            <person name="Wang J."/>
            <person name="Lin W."/>
            <person name="Li S."/>
            <person name="Li H."/>
            <person name="Zhou J."/>
            <person name="Ni P."/>
            <person name="Dong W."/>
            <person name="Hu S."/>
            <person name="Zeng C."/>
            <person name="Zhang J."/>
            <person name="Zhang Y."/>
            <person name="Li R."/>
            <person name="Xu Z."/>
            <person name="Li S."/>
            <person name="Li X."/>
            <person name="Zheng H."/>
            <person name="Cong L."/>
            <person name="Lin L."/>
            <person name="Yin J."/>
            <person name="Geng J."/>
            <person name="Li G."/>
            <person name="Shi J."/>
            <person name="Liu J."/>
            <person name="Lv H."/>
            <person name="Li J."/>
            <person name="Wang J."/>
            <person name="Deng Y."/>
            <person name="Ran L."/>
            <person name="Shi X."/>
            <person name="Wang X."/>
            <person name="Wu Q."/>
            <person name="Li C."/>
            <person name="Ren X."/>
            <person name="Wang J."/>
            <person name="Wang X."/>
            <person name="Li D."/>
            <person name="Liu D."/>
            <person name="Zhang X."/>
            <person name="Ji Z."/>
            <person name="Zhao W."/>
            <person name="Sun Y."/>
            <person name="Zhang Z."/>
            <person name="Bao J."/>
            <person name="Han Y."/>
            <person name="Dong L."/>
            <person name="Ji J."/>
            <person name="Chen P."/>
            <person name="Wu S."/>
            <person name="Liu J."/>
            <person name="Xiao Y."/>
            <person name="Bu D."/>
            <person name="Tan J."/>
            <person name="Yang L."/>
            <person name="Ye C."/>
            <person name="Zhang J."/>
            <person name="Xu J."/>
            <person name="Zhou Y."/>
            <person name="Yu Y."/>
            <person name="Zhang B."/>
            <person name="Zhuang S."/>
            <person name="Wei H."/>
            <person name="Liu B."/>
            <person name="Lei M."/>
            <person name="Yu H."/>
            <person name="Li Y."/>
            <person name="Xu H."/>
            <person name="Wei S."/>
            <person name="He X."/>
            <person name="Fang L."/>
            <person name="Zhang Z."/>
            <person name="Zhang Y."/>
            <person name="Huang X."/>
            <person name="Su Z."/>
            <person name="Tong W."/>
            <person name="Li J."/>
            <person name="Tong Z."/>
            <person name="Li S."/>
            <person name="Ye J."/>
            <person name="Wang L."/>
            <person name="Fang L."/>
            <person name="Lei T."/>
            <person name="Chen C."/>
            <person name="Chen H."/>
            <person name="Xu Z."/>
            <person name="Li H."/>
            <person name="Huang H."/>
            <person name="Zhang F."/>
            <person name="Xu H."/>
            <person name="Li N."/>
            <person name="Zhao C."/>
            <person name="Li S."/>
            <person name="Dong L."/>
            <person name="Huang Y."/>
            <person name="Li L."/>
            <person name="Xi Y."/>
            <person name="Qi Q."/>
            <person name="Li W."/>
            <person name="Zhang B."/>
            <person name="Hu W."/>
            <person name="Zhang Y."/>
            <person name="Tian X."/>
            <person name="Jiao Y."/>
            <person name="Liang X."/>
            <person name="Jin J."/>
            <person name="Gao L."/>
            <person name="Zheng W."/>
            <person name="Hao B."/>
            <person name="Liu S."/>
            <person name="Wang W."/>
            <person name="Yuan L."/>
            <person name="Cao M."/>
            <person name="McDermott J."/>
            <person name="Samudrala R."/>
            <person name="Wang J."/>
            <person name="Wong G.K."/>
            <person name="Yang H."/>
        </authorList>
    </citation>
    <scope>NUCLEOTIDE SEQUENCE [LARGE SCALE GENOMIC DNA]</scope>
</reference>
<protein>
    <submittedName>
        <fullName evidence="3">Uncharacterized protein</fullName>
    </submittedName>
</protein>
<organism evidence="3">
    <name type="scientific">Oryza sativa subsp. japonica</name>
    <name type="common">Rice</name>
    <dbReference type="NCBI Taxonomy" id="39947"/>
    <lineage>
        <taxon>Eukaryota</taxon>
        <taxon>Viridiplantae</taxon>
        <taxon>Streptophyta</taxon>
        <taxon>Embryophyta</taxon>
        <taxon>Tracheophyta</taxon>
        <taxon>Spermatophyta</taxon>
        <taxon>Magnoliopsida</taxon>
        <taxon>Liliopsida</taxon>
        <taxon>Poales</taxon>
        <taxon>Poaceae</taxon>
        <taxon>BOP clade</taxon>
        <taxon>Oryzoideae</taxon>
        <taxon>Oryzeae</taxon>
        <taxon>Oryzinae</taxon>
        <taxon>Oryza</taxon>
        <taxon>Oryza sativa</taxon>
    </lineage>
</organism>
<evidence type="ECO:0000313" key="3">
    <source>
        <dbReference type="EMBL" id="EEE69701.1"/>
    </source>
</evidence>
<feature type="signal peptide" evidence="2">
    <location>
        <begin position="1"/>
        <end position="27"/>
    </location>
</feature>
<dbReference type="EMBL" id="CM000146">
    <property type="protein sequence ID" value="EEE69701.1"/>
    <property type="molecule type" value="Genomic_DNA"/>
</dbReference>
<evidence type="ECO:0000256" key="2">
    <source>
        <dbReference type="SAM" id="SignalP"/>
    </source>
</evidence>
<feature type="region of interest" description="Disordered" evidence="1">
    <location>
        <begin position="29"/>
        <end position="53"/>
    </location>
</feature>
<dbReference type="AlphaFoldDB" id="B9G3K4"/>
<evidence type="ECO:0000256" key="1">
    <source>
        <dbReference type="SAM" id="MobiDB-lite"/>
    </source>
</evidence>
<keyword evidence="2" id="KW-0732">Signal</keyword>
<proteinExistence type="predicted"/>
<feature type="chain" id="PRO_5002881816" evidence="2">
    <location>
        <begin position="28"/>
        <end position="86"/>
    </location>
</feature>